<dbReference type="GO" id="GO:0071013">
    <property type="term" value="C:catalytic step 2 spliceosome"/>
    <property type="evidence" value="ECO:0007669"/>
    <property type="project" value="TreeGrafter"/>
</dbReference>
<reference evidence="5 6" key="2">
    <citation type="submission" date="2018-11" db="EMBL/GenBank/DDBJ databases">
        <authorList>
            <consortium name="Pathogen Informatics"/>
        </authorList>
    </citation>
    <scope>NUCLEOTIDE SEQUENCE [LARGE SCALE GENOMIC DNA]</scope>
</reference>
<evidence type="ECO:0000256" key="1">
    <source>
        <dbReference type="ARBA" id="ARBA00022737"/>
    </source>
</evidence>
<dbReference type="WBParaSite" id="GPUH_0001189901-mRNA-1">
    <property type="protein sequence ID" value="GPUH_0001189901-mRNA-1"/>
    <property type="gene ID" value="GPUH_0001189901"/>
</dbReference>
<evidence type="ECO:0000313" key="5">
    <source>
        <dbReference type="EMBL" id="VDN19438.1"/>
    </source>
</evidence>
<dbReference type="InterPro" id="IPR035979">
    <property type="entry name" value="RBD_domain_sf"/>
</dbReference>
<dbReference type="GO" id="GO:0003730">
    <property type="term" value="F:mRNA 3'-UTR binding"/>
    <property type="evidence" value="ECO:0007669"/>
    <property type="project" value="TreeGrafter"/>
</dbReference>
<evidence type="ECO:0000256" key="2">
    <source>
        <dbReference type="ARBA" id="ARBA00022884"/>
    </source>
</evidence>
<evidence type="ECO:0000256" key="3">
    <source>
        <dbReference type="PROSITE-ProRule" id="PRU00176"/>
    </source>
</evidence>
<dbReference type="PANTHER" id="PTHR48026:SF14">
    <property type="entry name" value="HETEROGENEOUS NUCLEAR RIBONUCLEOPROTEIN A1"/>
    <property type="match status" value="1"/>
</dbReference>
<dbReference type="Gene3D" id="3.30.70.330">
    <property type="match status" value="2"/>
</dbReference>
<evidence type="ECO:0000313" key="7">
    <source>
        <dbReference type="WBParaSite" id="GPUH_0001189901-mRNA-1"/>
    </source>
</evidence>
<organism evidence="7">
    <name type="scientific">Gongylonema pulchrum</name>
    <dbReference type="NCBI Taxonomy" id="637853"/>
    <lineage>
        <taxon>Eukaryota</taxon>
        <taxon>Metazoa</taxon>
        <taxon>Ecdysozoa</taxon>
        <taxon>Nematoda</taxon>
        <taxon>Chromadorea</taxon>
        <taxon>Rhabditida</taxon>
        <taxon>Spirurina</taxon>
        <taxon>Spiruromorpha</taxon>
        <taxon>Spiruroidea</taxon>
        <taxon>Gongylonematidae</taxon>
        <taxon>Gongylonema</taxon>
    </lineage>
</organism>
<reference evidence="7" key="1">
    <citation type="submission" date="2016-06" db="UniProtKB">
        <authorList>
            <consortium name="WormBaseParasite"/>
        </authorList>
    </citation>
    <scope>IDENTIFICATION</scope>
</reference>
<gene>
    <name evidence="5" type="ORF">GPUH_LOCUS11885</name>
</gene>
<dbReference type="PANTHER" id="PTHR48026">
    <property type="entry name" value="HOMOLOGOUS TO DROSOPHILA SQD (SQUID) PROTEIN"/>
    <property type="match status" value="1"/>
</dbReference>
<dbReference type="GO" id="GO:0000398">
    <property type="term" value="P:mRNA splicing, via spliceosome"/>
    <property type="evidence" value="ECO:0007669"/>
    <property type="project" value="TreeGrafter"/>
</dbReference>
<dbReference type="Proteomes" id="UP000271098">
    <property type="component" value="Unassembled WGS sequence"/>
</dbReference>
<evidence type="ECO:0000313" key="6">
    <source>
        <dbReference type="Proteomes" id="UP000271098"/>
    </source>
</evidence>
<feature type="domain" description="RRM" evidence="4">
    <location>
        <begin position="138"/>
        <end position="212"/>
    </location>
</feature>
<dbReference type="FunFam" id="3.30.70.330:FF:000040">
    <property type="entry name" value="Heterogeneous nuclear ribonucleoprotein A2/B1"/>
    <property type="match status" value="1"/>
</dbReference>
<sequence length="259" mass="29711">MSKFRKLKIYKNIWNHLLEDDHDTIVLLILEVYYQESGNGLEAEQYRKLFIGGLSSVTTDETLKTYFSKWGEIRDCVVMKDPSTKRSRGFGFITYSKQSEVDAAMAARPHTIDDKKVDPKRAVPREKADHSEAKVSTKRLYVSGIREDITEQVLEEHFSQFGKVDIIADRNTGKPRGFAFISFDDYDSVDKCVLQKNHHVLNYRCDVKKALSKEEIAKAQQQDRERVERMFRSRGMTRLDPYDVAPAGVYGGSMGSYGS</sequence>
<keyword evidence="1" id="KW-0677">Repeat</keyword>
<dbReference type="InterPro" id="IPR012677">
    <property type="entry name" value="Nucleotide-bd_a/b_plait_sf"/>
</dbReference>
<dbReference type="Pfam" id="PF00076">
    <property type="entry name" value="RRM_1"/>
    <property type="match status" value="2"/>
</dbReference>
<name>A0A183DT44_9BILA</name>
<accession>A0A183DT44</accession>
<evidence type="ECO:0000259" key="4">
    <source>
        <dbReference type="PROSITE" id="PS50102"/>
    </source>
</evidence>
<dbReference type="EMBL" id="UYRT01078873">
    <property type="protein sequence ID" value="VDN19438.1"/>
    <property type="molecule type" value="Genomic_DNA"/>
</dbReference>
<dbReference type="InterPro" id="IPR000504">
    <property type="entry name" value="RRM_dom"/>
</dbReference>
<keyword evidence="2 3" id="KW-0694">RNA-binding</keyword>
<feature type="domain" description="RRM" evidence="4">
    <location>
        <begin position="47"/>
        <end position="130"/>
    </location>
</feature>
<dbReference type="SMART" id="SM00360">
    <property type="entry name" value="RRM"/>
    <property type="match status" value="2"/>
</dbReference>
<keyword evidence="6" id="KW-1185">Reference proteome</keyword>
<proteinExistence type="predicted"/>
<protein>
    <submittedName>
        <fullName evidence="7">Heterogeneous nuclear ribonucleoprotein A1</fullName>
    </submittedName>
</protein>
<dbReference type="OrthoDB" id="1875751at2759"/>
<dbReference type="SUPFAM" id="SSF54928">
    <property type="entry name" value="RNA-binding domain, RBD"/>
    <property type="match status" value="2"/>
</dbReference>
<dbReference type="GO" id="GO:0098687">
    <property type="term" value="C:chromosomal region"/>
    <property type="evidence" value="ECO:0007669"/>
    <property type="project" value="UniProtKB-ARBA"/>
</dbReference>
<dbReference type="AlphaFoldDB" id="A0A183DT44"/>
<dbReference type="PROSITE" id="PS50102">
    <property type="entry name" value="RRM"/>
    <property type="match status" value="2"/>
</dbReference>